<keyword evidence="2" id="KW-0472">Membrane</keyword>
<proteinExistence type="predicted"/>
<protein>
    <submittedName>
        <fullName evidence="3">Uncharacterized protein</fullName>
    </submittedName>
</protein>
<dbReference type="PANTHER" id="PTHR34078">
    <property type="entry name" value="EXPRESSED PROTEIN"/>
    <property type="match status" value="1"/>
</dbReference>
<evidence type="ECO:0000256" key="1">
    <source>
        <dbReference type="SAM" id="MobiDB-lite"/>
    </source>
</evidence>
<feature type="transmembrane region" description="Helical" evidence="2">
    <location>
        <begin position="28"/>
        <end position="46"/>
    </location>
</feature>
<dbReference type="AlphaFoldDB" id="L7FNC0"/>
<dbReference type="GeneID" id="14886620"/>
<keyword evidence="2" id="KW-1133">Transmembrane helix</keyword>
<dbReference type="EMBL" id="KB206842">
    <property type="protein sequence ID" value="ELP87639.1"/>
    <property type="molecule type" value="Genomic_DNA"/>
</dbReference>
<feature type="transmembrane region" description="Helical" evidence="2">
    <location>
        <begin position="58"/>
        <end position="91"/>
    </location>
</feature>
<dbReference type="PANTHER" id="PTHR34078:SF3">
    <property type="entry name" value="TRANSMEMBRANE PROTEIN"/>
    <property type="match status" value="1"/>
</dbReference>
<accession>L7FNC0</accession>
<reference evidence="3 4" key="1">
    <citation type="submission" date="2012-10" db="EMBL/GenBank/DDBJ databases">
        <authorList>
            <person name="Zafar N."/>
            <person name="Inman J."/>
            <person name="Hall N."/>
            <person name="Lorenzi H."/>
            <person name="Caler E."/>
        </authorList>
    </citation>
    <scope>NUCLEOTIDE SEQUENCE [LARGE SCALE GENOMIC DNA]</scope>
    <source>
        <strain evidence="3 4">IP1</strain>
    </source>
</reference>
<evidence type="ECO:0000313" key="4">
    <source>
        <dbReference type="Proteomes" id="UP000014680"/>
    </source>
</evidence>
<dbReference type="KEGG" id="eiv:EIN_098890"/>
<gene>
    <name evidence="3" type="ORF">EIN_098890</name>
</gene>
<keyword evidence="4" id="KW-1185">Reference proteome</keyword>
<sequence>MSGQEQEMDPLYNQSPQTTDEADTTSSLIFFILGFFCYCIWIVAFCKFKNSGNATARMFGIISLVFFIISIISTVIAVVVVILYLIIWFAIIGTAGNNVYN</sequence>
<name>L7FNC0_ENTIV</name>
<dbReference type="Proteomes" id="UP000014680">
    <property type="component" value="Unassembled WGS sequence"/>
</dbReference>
<dbReference type="RefSeq" id="XP_004254410.1">
    <property type="nucleotide sequence ID" value="XM_004254362.1"/>
</dbReference>
<dbReference type="VEuPathDB" id="AmoebaDB:EIN_098890"/>
<evidence type="ECO:0000313" key="3">
    <source>
        <dbReference type="EMBL" id="ELP87639.1"/>
    </source>
</evidence>
<keyword evidence="2" id="KW-0812">Transmembrane</keyword>
<feature type="region of interest" description="Disordered" evidence="1">
    <location>
        <begin position="1"/>
        <end position="20"/>
    </location>
</feature>
<evidence type="ECO:0000256" key="2">
    <source>
        <dbReference type="SAM" id="Phobius"/>
    </source>
</evidence>
<organism evidence="3 4">
    <name type="scientific">Entamoeba invadens IP1</name>
    <dbReference type="NCBI Taxonomy" id="370355"/>
    <lineage>
        <taxon>Eukaryota</taxon>
        <taxon>Amoebozoa</taxon>
        <taxon>Evosea</taxon>
        <taxon>Archamoebae</taxon>
        <taxon>Mastigamoebida</taxon>
        <taxon>Entamoebidae</taxon>
        <taxon>Entamoeba</taxon>
    </lineage>
</organism>